<name>A0A086N8F4_9ACTN</name>
<accession>A0A086N8F4</accession>
<keyword evidence="1" id="KW-1133">Transmembrane helix</keyword>
<protein>
    <submittedName>
        <fullName evidence="2">Membrane protein</fullName>
    </submittedName>
</protein>
<feature type="transmembrane region" description="Helical" evidence="1">
    <location>
        <begin position="57"/>
        <end position="75"/>
    </location>
</feature>
<evidence type="ECO:0000313" key="3">
    <source>
        <dbReference type="Proteomes" id="UP000029095"/>
    </source>
</evidence>
<feature type="transmembrane region" description="Helical" evidence="1">
    <location>
        <begin position="27"/>
        <end position="45"/>
    </location>
</feature>
<dbReference type="HOGENOM" id="CLU_2384930_0_0_11"/>
<sequence length="94" mass="10762">MRDTQLKYDGRDKQETRARGTMAIWRWARWAALFLAVGWALNSVVRLVEGAQVQELWWPLLSTAIWAGVTVNGFVTYRRIRTTTLPAITGRPST</sequence>
<comment type="caution">
    <text evidence="2">The sequence shown here is derived from an EMBL/GenBank/DDBJ whole genome shotgun (WGS) entry which is preliminary data.</text>
</comment>
<gene>
    <name evidence="2" type="ORF">FM21_15765</name>
</gene>
<dbReference type="EMBL" id="JNFQ01000001">
    <property type="protein sequence ID" value="KFG77422.1"/>
    <property type="molecule type" value="Genomic_DNA"/>
</dbReference>
<keyword evidence="3" id="KW-1185">Reference proteome</keyword>
<evidence type="ECO:0000256" key="1">
    <source>
        <dbReference type="SAM" id="Phobius"/>
    </source>
</evidence>
<dbReference type="RefSeq" id="WP_043376681.1">
    <property type="nucleotide sequence ID" value="NZ_KN039946.1"/>
</dbReference>
<keyword evidence="1" id="KW-0472">Membrane</keyword>
<reference evidence="2 3" key="1">
    <citation type="submission" date="2014-05" db="EMBL/GenBank/DDBJ databases">
        <title>Complete genome sequence of the Streptomyces mutabilis TRM45540.</title>
        <authorList>
            <person name="Luo X."/>
            <person name="Zhang L."/>
        </authorList>
    </citation>
    <scope>NUCLEOTIDE SEQUENCE [LARGE SCALE GENOMIC DNA]</scope>
    <source>
        <strain evidence="2 3">TRM45540</strain>
    </source>
</reference>
<evidence type="ECO:0000313" key="2">
    <source>
        <dbReference type="EMBL" id="KFG77422.1"/>
    </source>
</evidence>
<organism evidence="2 3">
    <name type="scientific">Streptomyces mutabilis</name>
    <dbReference type="NCBI Taxonomy" id="67332"/>
    <lineage>
        <taxon>Bacteria</taxon>
        <taxon>Bacillati</taxon>
        <taxon>Actinomycetota</taxon>
        <taxon>Actinomycetes</taxon>
        <taxon>Kitasatosporales</taxon>
        <taxon>Streptomycetaceae</taxon>
        <taxon>Streptomyces</taxon>
    </lineage>
</organism>
<dbReference type="Proteomes" id="UP000029095">
    <property type="component" value="Unassembled WGS sequence"/>
</dbReference>
<keyword evidence="1" id="KW-0812">Transmembrane</keyword>
<dbReference type="AlphaFoldDB" id="A0A086N8F4"/>
<proteinExistence type="predicted"/>